<dbReference type="Proteomes" id="UP000478052">
    <property type="component" value="Unassembled WGS sequence"/>
</dbReference>
<dbReference type="GO" id="GO:0032981">
    <property type="term" value="P:mitochondrial respiratory chain complex I assembly"/>
    <property type="evidence" value="ECO:0007669"/>
    <property type="project" value="TreeGrafter"/>
</dbReference>
<keyword evidence="8" id="KW-1185">Reference proteome</keyword>
<evidence type="ECO:0000256" key="3">
    <source>
        <dbReference type="ARBA" id="ARBA00022946"/>
    </source>
</evidence>
<dbReference type="PANTHER" id="PTHR21181:SF13">
    <property type="entry name" value="NADH DEHYDROGENASE (UBIQUINONE) COMPLEX I, ASSEMBLY FACTOR 6"/>
    <property type="match status" value="1"/>
</dbReference>
<evidence type="ECO:0000256" key="4">
    <source>
        <dbReference type="ARBA" id="ARBA00023128"/>
    </source>
</evidence>
<dbReference type="Pfam" id="PF00494">
    <property type="entry name" value="SQS_PSY"/>
    <property type="match status" value="1"/>
</dbReference>
<evidence type="ECO:0000256" key="2">
    <source>
        <dbReference type="ARBA" id="ARBA00022792"/>
    </source>
</evidence>
<protein>
    <submittedName>
        <fullName evidence="7">NADH dehydrogenase (Ubiquinone) complex I, assembly factor 6</fullName>
    </submittedName>
</protein>
<dbReference type="GO" id="GO:0005743">
    <property type="term" value="C:mitochondrial inner membrane"/>
    <property type="evidence" value="ECO:0007669"/>
    <property type="project" value="UniProtKB-SubCell"/>
</dbReference>
<dbReference type="InterPro" id="IPR002060">
    <property type="entry name" value="Squ/phyt_synthse"/>
</dbReference>
<comment type="subcellular location">
    <subcellularLocation>
        <location evidence="1">Mitochondrion inner membrane</location>
    </subcellularLocation>
</comment>
<gene>
    <name evidence="7" type="ORF">FWK35_00008460</name>
</gene>
<organism evidence="7 8">
    <name type="scientific">Aphis craccivora</name>
    <name type="common">Cowpea aphid</name>
    <dbReference type="NCBI Taxonomy" id="307492"/>
    <lineage>
        <taxon>Eukaryota</taxon>
        <taxon>Metazoa</taxon>
        <taxon>Ecdysozoa</taxon>
        <taxon>Arthropoda</taxon>
        <taxon>Hexapoda</taxon>
        <taxon>Insecta</taxon>
        <taxon>Pterygota</taxon>
        <taxon>Neoptera</taxon>
        <taxon>Paraneoptera</taxon>
        <taxon>Hemiptera</taxon>
        <taxon>Sternorrhyncha</taxon>
        <taxon>Aphidomorpha</taxon>
        <taxon>Aphidoidea</taxon>
        <taxon>Aphididae</taxon>
        <taxon>Aphidini</taxon>
        <taxon>Aphis</taxon>
        <taxon>Aphis</taxon>
    </lineage>
</organism>
<dbReference type="EMBL" id="VUJU01002350">
    <property type="protein sequence ID" value="KAF0761575.1"/>
    <property type="molecule type" value="Genomic_DNA"/>
</dbReference>
<evidence type="ECO:0000256" key="5">
    <source>
        <dbReference type="ARBA" id="ARBA00023136"/>
    </source>
</evidence>
<dbReference type="Gene3D" id="1.10.600.10">
    <property type="entry name" value="Farnesyl Diphosphate Synthase"/>
    <property type="match status" value="1"/>
</dbReference>
<dbReference type="InterPro" id="IPR008949">
    <property type="entry name" value="Isoprenoid_synthase_dom_sf"/>
</dbReference>
<keyword evidence="4" id="KW-0496">Mitochondrion</keyword>
<keyword evidence="2" id="KW-0999">Mitochondrion inner membrane</keyword>
<comment type="similarity">
    <text evidence="6">Belongs to the NDUFAF6 family.</text>
</comment>
<dbReference type="OrthoDB" id="270318at2759"/>
<comment type="caution">
    <text evidence="7">The sequence shown here is derived from an EMBL/GenBank/DDBJ whole genome shotgun (WGS) entry which is preliminary data.</text>
</comment>
<keyword evidence="7" id="KW-0830">Ubiquinone</keyword>
<accession>A0A6G0YV69</accession>
<dbReference type="AlphaFoldDB" id="A0A6G0YV69"/>
<evidence type="ECO:0000256" key="6">
    <source>
        <dbReference type="ARBA" id="ARBA00038273"/>
    </source>
</evidence>
<dbReference type="PANTHER" id="PTHR21181">
    <property type="match status" value="1"/>
</dbReference>
<evidence type="ECO:0000313" key="8">
    <source>
        <dbReference type="Proteomes" id="UP000478052"/>
    </source>
</evidence>
<keyword evidence="5" id="KW-0472">Membrane</keyword>
<evidence type="ECO:0000256" key="1">
    <source>
        <dbReference type="ARBA" id="ARBA00004273"/>
    </source>
</evidence>
<name>A0A6G0YV69_APHCR</name>
<dbReference type="SUPFAM" id="SSF48576">
    <property type="entry name" value="Terpenoid synthases"/>
    <property type="match status" value="1"/>
</dbReference>
<keyword evidence="3" id="KW-0809">Transit peptide</keyword>
<evidence type="ECO:0000313" key="7">
    <source>
        <dbReference type="EMBL" id="KAF0761575.1"/>
    </source>
</evidence>
<reference evidence="7 8" key="1">
    <citation type="submission" date="2019-08" db="EMBL/GenBank/DDBJ databases">
        <title>Whole genome of Aphis craccivora.</title>
        <authorList>
            <person name="Voronova N.V."/>
            <person name="Shulinski R.S."/>
            <person name="Bandarenka Y.V."/>
            <person name="Zhorov D.G."/>
            <person name="Warner D."/>
        </authorList>
    </citation>
    <scope>NUCLEOTIDE SEQUENCE [LARGE SCALE GENOMIC DNA]</scope>
    <source>
        <strain evidence="7">180601</strain>
        <tissue evidence="7">Whole Body</tissue>
    </source>
</reference>
<proteinExistence type="inferred from homology"/>
<sequence length="258" mass="30187">MLIRTGFAVRAFNIEIATLQDQISDMKIGEMRFKFWETSLVEIYKNKIPKHPVLIELFMAAKTHKLSLIYLKRLISSREKYMLNSSLKTIEDLETYAENSVSPVYYLFLEAMEIYLDIITEIKDMTVDHTVSHLGKCQGIVNIIRGIPYNSKSGRISIPQEVLLKYKVSYENIIRNSNEKNVRDAIYELASRANSHLMKARKLEKEGNKRIKSICLPFVPLHLYLEKLRKADFNVFDKKLQERNNLLPMKLFWHKIVG</sequence>